<dbReference type="PROSITE" id="PS50983">
    <property type="entry name" value="FE_B12_PBP"/>
    <property type="match status" value="1"/>
</dbReference>
<evidence type="ECO:0000256" key="1">
    <source>
        <dbReference type="ARBA" id="ARBA00008814"/>
    </source>
</evidence>
<dbReference type="Pfam" id="PF01497">
    <property type="entry name" value="Peripla_BP_2"/>
    <property type="match status" value="1"/>
</dbReference>
<dbReference type="InterPro" id="IPR002491">
    <property type="entry name" value="ABC_transptr_periplasmic_BD"/>
</dbReference>
<dbReference type="PANTHER" id="PTHR30535">
    <property type="entry name" value="VITAMIN B12-BINDING PROTEIN"/>
    <property type="match status" value="1"/>
</dbReference>
<dbReference type="RefSeq" id="WP_182545313.1">
    <property type="nucleotide sequence ID" value="NZ_JACGWZ010000004.1"/>
</dbReference>
<dbReference type="Gene3D" id="3.40.50.1980">
    <property type="entry name" value="Nitrogenase molybdenum iron protein domain"/>
    <property type="match status" value="2"/>
</dbReference>
<dbReference type="GO" id="GO:0071281">
    <property type="term" value="P:cellular response to iron ion"/>
    <property type="evidence" value="ECO:0007669"/>
    <property type="project" value="TreeGrafter"/>
</dbReference>
<sequence length="320" mass="33672">MIVRTGTTRLRRLTALLTTVMALLVGVTACATRQQPDEPPAPGNDAASGFPTRVTIGDQEPVTLAEQPKRIVSLSPSATETLYAIGAGEQVVAVGKNSDHPERAPQTPMSALSVSTATVAGYEPDLVILPAGSTELAEGLRAVDVSVLPTPSASGLDAAYRQIEALGNATGHSDQARRTTRRMRSDIAEIVADTPKPSRPLSYYHEISPSFYTTTSRSFVGEVYGLFGLTNIADSAGGKFPQLSEEHILQADPDLIFMADTKSAGVTANAATARPGWGSLSAVRAGNVFELNDDVASRWGPRVVDFARAISKAVARAQNG</sequence>
<name>A0A839E252_9PSEU</name>
<feature type="chain" id="PRO_5032854453" evidence="2">
    <location>
        <begin position="32"/>
        <end position="320"/>
    </location>
</feature>
<feature type="signal peptide" evidence="2">
    <location>
        <begin position="1"/>
        <end position="31"/>
    </location>
</feature>
<dbReference type="AlphaFoldDB" id="A0A839E252"/>
<proteinExistence type="inferred from homology"/>
<comment type="caution">
    <text evidence="4">The sequence shown here is derived from an EMBL/GenBank/DDBJ whole genome shotgun (WGS) entry which is preliminary data.</text>
</comment>
<dbReference type="PROSITE" id="PS51257">
    <property type="entry name" value="PROKAR_LIPOPROTEIN"/>
    <property type="match status" value="1"/>
</dbReference>
<keyword evidence="5" id="KW-1185">Reference proteome</keyword>
<dbReference type="InterPro" id="IPR050902">
    <property type="entry name" value="ABC_Transporter_SBP"/>
</dbReference>
<dbReference type="Proteomes" id="UP000569329">
    <property type="component" value="Unassembled WGS sequence"/>
</dbReference>
<dbReference type="SUPFAM" id="SSF53807">
    <property type="entry name" value="Helical backbone' metal receptor"/>
    <property type="match status" value="1"/>
</dbReference>
<gene>
    <name evidence="4" type="ORF">FHX42_003193</name>
</gene>
<evidence type="ECO:0000256" key="2">
    <source>
        <dbReference type="SAM" id="SignalP"/>
    </source>
</evidence>
<evidence type="ECO:0000259" key="3">
    <source>
        <dbReference type="PROSITE" id="PS50983"/>
    </source>
</evidence>
<dbReference type="PANTHER" id="PTHR30535:SF34">
    <property type="entry name" value="MOLYBDATE-BINDING PROTEIN MOLA"/>
    <property type="match status" value="1"/>
</dbReference>
<accession>A0A839E252</accession>
<organism evidence="4 5">
    <name type="scientific">Halosaccharopolyspora lacisalsi</name>
    <dbReference type="NCBI Taxonomy" id="1000566"/>
    <lineage>
        <taxon>Bacteria</taxon>
        <taxon>Bacillati</taxon>
        <taxon>Actinomycetota</taxon>
        <taxon>Actinomycetes</taxon>
        <taxon>Pseudonocardiales</taxon>
        <taxon>Pseudonocardiaceae</taxon>
        <taxon>Halosaccharopolyspora</taxon>
    </lineage>
</organism>
<dbReference type="EMBL" id="JACGWZ010000004">
    <property type="protein sequence ID" value="MBA8825827.1"/>
    <property type="molecule type" value="Genomic_DNA"/>
</dbReference>
<reference evidence="4 5" key="1">
    <citation type="submission" date="2020-07" db="EMBL/GenBank/DDBJ databases">
        <title>Sequencing the genomes of 1000 actinobacteria strains.</title>
        <authorList>
            <person name="Klenk H.-P."/>
        </authorList>
    </citation>
    <scope>NUCLEOTIDE SEQUENCE [LARGE SCALE GENOMIC DNA]</scope>
    <source>
        <strain evidence="4 5">DSM 45975</strain>
    </source>
</reference>
<dbReference type="CDD" id="cd01143">
    <property type="entry name" value="YvrC"/>
    <property type="match status" value="1"/>
</dbReference>
<evidence type="ECO:0000313" key="4">
    <source>
        <dbReference type="EMBL" id="MBA8825827.1"/>
    </source>
</evidence>
<protein>
    <submittedName>
        <fullName evidence="4">Iron complex transport system substrate-binding protein</fullName>
    </submittedName>
</protein>
<comment type="similarity">
    <text evidence="1">Belongs to the bacterial solute-binding protein 8 family.</text>
</comment>
<evidence type="ECO:0000313" key="5">
    <source>
        <dbReference type="Proteomes" id="UP000569329"/>
    </source>
</evidence>
<keyword evidence="2" id="KW-0732">Signal</keyword>
<feature type="domain" description="Fe/B12 periplasmic-binding" evidence="3">
    <location>
        <begin position="70"/>
        <end position="318"/>
    </location>
</feature>